<evidence type="ECO:0000313" key="3">
    <source>
        <dbReference type="Proteomes" id="UP000324022"/>
    </source>
</evidence>
<protein>
    <submittedName>
        <fullName evidence="2">Uncharacterized protein</fullName>
    </submittedName>
</protein>
<organism evidence="2 3">
    <name type="scientific">Ustilago trichophora</name>
    <dbReference type="NCBI Taxonomy" id="86804"/>
    <lineage>
        <taxon>Eukaryota</taxon>
        <taxon>Fungi</taxon>
        <taxon>Dikarya</taxon>
        <taxon>Basidiomycota</taxon>
        <taxon>Ustilaginomycotina</taxon>
        <taxon>Ustilaginomycetes</taxon>
        <taxon>Ustilaginales</taxon>
        <taxon>Ustilaginaceae</taxon>
        <taxon>Ustilago</taxon>
    </lineage>
</organism>
<evidence type="ECO:0000313" key="2">
    <source>
        <dbReference type="EMBL" id="SPO28320.1"/>
    </source>
</evidence>
<gene>
    <name evidence="2" type="ORF">UTRI_04717</name>
</gene>
<feature type="region of interest" description="Disordered" evidence="1">
    <location>
        <begin position="114"/>
        <end position="140"/>
    </location>
</feature>
<evidence type="ECO:0000256" key="1">
    <source>
        <dbReference type="SAM" id="MobiDB-lite"/>
    </source>
</evidence>
<feature type="compositionally biased region" description="Polar residues" evidence="1">
    <location>
        <begin position="86"/>
        <end position="95"/>
    </location>
</feature>
<proteinExistence type="predicted"/>
<dbReference type="AlphaFoldDB" id="A0A5C3EDM4"/>
<sequence>MCAFLVPASNQCTRRGGLHIAMIPQKKIHLAEAELRTRARPVFARRGSALASSSGTRTSCHLDKGMIYGSETWSSETSVPAPGSDRTPSMTSSSPAHVARSALFRACQHSRDHRELSQASIPASDTFERSKQRQQFGSKKHVLASSRCKHDNSSFIDLADKRGVCTTRLLYS</sequence>
<name>A0A5C3EDM4_9BASI</name>
<reference evidence="2 3" key="1">
    <citation type="submission" date="2018-03" db="EMBL/GenBank/DDBJ databases">
        <authorList>
            <person name="Guldener U."/>
        </authorList>
    </citation>
    <scope>NUCLEOTIDE SEQUENCE [LARGE SCALE GENOMIC DNA]</scope>
    <source>
        <strain evidence="2 3">NBRC100155</strain>
    </source>
</reference>
<dbReference type="EMBL" id="OOIN01000022">
    <property type="protein sequence ID" value="SPO28320.1"/>
    <property type="molecule type" value="Genomic_DNA"/>
</dbReference>
<dbReference type="Proteomes" id="UP000324022">
    <property type="component" value="Unassembled WGS sequence"/>
</dbReference>
<accession>A0A5C3EDM4</accession>
<keyword evidence="3" id="KW-1185">Reference proteome</keyword>
<feature type="region of interest" description="Disordered" evidence="1">
    <location>
        <begin position="73"/>
        <end position="95"/>
    </location>
</feature>